<evidence type="ECO:0000256" key="4">
    <source>
        <dbReference type="ARBA" id="ARBA00022989"/>
    </source>
</evidence>
<name>A0ABX8Z603_9NEIS</name>
<keyword evidence="2" id="KW-0488">Methylation</keyword>
<accession>A0ABX8Z603</accession>
<evidence type="ECO:0000256" key="6">
    <source>
        <dbReference type="SAM" id="Phobius"/>
    </source>
</evidence>
<reference evidence="7 8" key="1">
    <citation type="submission" date="2021-08" db="EMBL/GenBank/DDBJ databases">
        <title>complete genome sequencing of Deefgea sp. D25.</title>
        <authorList>
            <person name="Bae J.-W."/>
            <person name="Gim D.-H."/>
        </authorList>
    </citation>
    <scope>NUCLEOTIDE SEQUENCE [LARGE SCALE GENOMIC DNA]</scope>
    <source>
        <strain evidence="7 8">D25</strain>
    </source>
</reference>
<evidence type="ECO:0000256" key="2">
    <source>
        <dbReference type="ARBA" id="ARBA00022481"/>
    </source>
</evidence>
<evidence type="ECO:0000256" key="3">
    <source>
        <dbReference type="ARBA" id="ARBA00022692"/>
    </source>
</evidence>
<dbReference type="NCBIfam" id="TIGR02532">
    <property type="entry name" value="IV_pilin_GFxxxE"/>
    <property type="match status" value="1"/>
</dbReference>
<proteinExistence type="predicted"/>
<keyword evidence="3 6" id="KW-0812">Transmembrane</keyword>
<feature type="transmembrane region" description="Helical" evidence="6">
    <location>
        <begin position="20"/>
        <end position="42"/>
    </location>
</feature>
<dbReference type="Proteomes" id="UP000825679">
    <property type="component" value="Chromosome"/>
</dbReference>
<evidence type="ECO:0000313" key="7">
    <source>
        <dbReference type="EMBL" id="QZA76448.1"/>
    </source>
</evidence>
<gene>
    <name evidence="7" type="ORF">K4H28_08805</name>
</gene>
<evidence type="ECO:0000313" key="8">
    <source>
        <dbReference type="Proteomes" id="UP000825679"/>
    </source>
</evidence>
<keyword evidence="4 6" id="KW-1133">Transmembrane helix</keyword>
<keyword evidence="5 6" id="KW-0472">Membrane</keyword>
<dbReference type="PANTHER" id="PTHR39583">
    <property type="entry name" value="TYPE II SECRETION SYSTEM PROTEIN J-RELATED"/>
    <property type="match status" value="1"/>
</dbReference>
<organism evidence="7 8">
    <name type="scientific">Deefgea tanakiae</name>
    <dbReference type="NCBI Taxonomy" id="2865840"/>
    <lineage>
        <taxon>Bacteria</taxon>
        <taxon>Pseudomonadati</taxon>
        <taxon>Pseudomonadota</taxon>
        <taxon>Betaproteobacteria</taxon>
        <taxon>Neisseriales</taxon>
        <taxon>Chitinibacteraceae</taxon>
        <taxon>Deefgea</taxon>
    </lineage>
</organism>
<dbReference type="PROSITE" id="PS00409">
    <property type="entry name" value="PROKAR_NTER_METHYL"/>
    <property type="match status" value="1"/>
</dbReference>
<dbReference type="RefSeq" id="WP_221004854.1">
    <property type="nucleotide sequence ID" value="NZ_CP081150.1"/>
</dbReference>
<dbReference type="InterPro" id="IPR051621">
    <property type="entry name" value="T2SS_protein_J"/>
</dbReference>
<dbReference type="InterPro" id="IPR016419">
    <property type="entry name" value="Prepilin_Pept-dep_B_prd"/>
</dbReference>
<dbReference type="Pfam" id="PF07963">
    <property type="entry name" value="N_methyl"/>
    <property type="match status" value="1"/>
</dbReference>
<evidence type="ECO:0000256" key="5">
    <source>
        <dbReference type="ARBA" id="ARBA00023136"/>
    </source>
</evidence>
<dbReference type="PIRSF" id="PIRSF004525">
    <property type="entry name" value="Pilin_peptidase-dep_B_prd"/>
    <property type="match status" value="1"/>
</dbReference>
<keyword evidence="8" id="KW-1185">Reference proteome</keyword>
<dbReference type="InterPro" id="IPR045584">
    <property type="entry name" value="Pilin-like"/>
</dbReference>
<dbReference type="PANTHER" id="PTHR39583:SF3">
    <property type="entry name" value="PREPILIN PEPTIDASE-DEPENDENT PROTEIN B"/>
    <property type="match status" value="1"/>
</dbReference>
<evidence type="ECO:0000256" key="1">
    <source>
        <dbReference type="ARBA" id="ARBA00004167"/>
    </source>
</evidence>
<dbReference type="InterPro" id="IPR012902">
    <property type="entry name" value="N_methyl_site"/>
</dbReference>
<comment type="subcellular location">
    <subcellularLocation>
        <location evidence="1">Membrane</location>
        <topology evidence="1">Single-pass membrane protein</topology>
    </subcellularLocation>
</comment>
<dbReference type="SUPFAM" id="SSF54523">
    <property type="entry name" value="Pili subunits"/>
    <property type="match status" value="1"/>
</dbReference>
<protein>
    <submittedName>
        <fullName evidence="7">Prepilin-type N-terminal cleavage/methylation domain-containing protein</fullName>
    </submittedName>
</protein>
<dbReference type="EMBL" id="CP081150">
    <property type="protein sequence ID" value="QZA76448.1"/>
    <property type="molecule type" value="Genomic_DNA"/>
</dbReference>
<sequence length="211" mass="22822">MHANYSNKKTAIPNQQGFTLIEVLVAMALGLIIIGGAFSYFLSTLKTSKAMLSQSKLQQEIRASADLMQRDLRRAGYKPNGSTANVGTIYLGKTDAALSANNCVLYSYVNEQNVLRVSGFLLHNNKLYMYTQSGTATNDCPSSADTNTAWSPMTLGSNNKITLFNPTIDDNGSRPLLRLAIKGELSHDAQAVFELSQQITLHNAPATGSAI</sequence>